<feature type="repeat" description="ANK" evidence="3">
    <location>
        <begin position="605"/>
        <end position="637"/>
    </location>
</feature>
<reference evidence="4 5" key="1">
    <citation type="submission" date="2016-08" db="EMBL/GenBank/DDBJ databases">
        <title>A Parts List for Fungal Cellulosomes Revealed by Comparative Genomics.</title>
        <authorList>
            <consortium name="DOE Joint Genome Institute"/>
            <person name="Haitjema C.H."/>
            <person name="Gilmore S.P."/>
            <person name="Henske J.K."/>
            <person name="Solomon K.V."/>
            <person name="De Groot R."/>
            <person name="Kuo A."/>
            <person name="Mondo S.J."/>
            <person name="Salamov A.A."/>
            <person name="Labutti K."/>
            <person name="Zhao Z."/>
            <person name="Chiniquy J."/>
            <person name="Barry K."/>
            <person name="Brewer H.M."/>
            <person name="Purvine S.O."/>
            <person name="Wright A.T."/>
            <person name="Boxma B."/>
            <person name="Van Alen T."/>
            <person name="Hackstein J.H."/>
            <person name="Baker S.E."/>
            <person name="Grigoriev I.V."/>
            <person name="O'Malley M.A."/>
        </authorList>
    </citation>
    <scope>NUCLEOTIDE SEQUENCE [LARGE SCALE GENOMIC DNA]</scope>
    <source>
        <strain evidence="4 5">G1</strain>
    </source>
</reference>
<organism evidence="4 5">
    <name type="scientific">Neocallimastix californiae</name>
    <dbReference type="NCBI Taxonomy" id="1754190"/>
    <lineage>
        <taxon>Eukaryota</taxon>
        <taxon>Fungi</taxon>
        <taxon>Fungi incertae sedis</taxon>
        <taxon>Chytridiomycota</taxon>
        <taxon>Chytridiomycota incertae sedis</taxon>
        <taxon>Neocallimastigomycetes</taxon>
        <taxon>Neocallimastigales</taxon>
        <taxon>Neocallimastigaceae</taxon>
        <taxon>Neocallimastix</taxon>
    </lineage>
</organism>
<dbReference type="Gene3D" id="1.25.40.20">
    <property type="entry name" value="Ankyrin repeat-containing domain"/>
    <property type="match status" value="2"/>
</dbReference>
<dbReference type="SUPFAM" id="SSF48403">
    <property type="entry name" value="Ankyrin repeat"/>
    <property type="match status" value="2"/>
</dbReference>
<dbReference type="PANTHER" id="PTHR24198:SF165">
    <property type="entry name" value="ANKYRIN REPEAT-CONTAINING PROTEIN-RELATED"/>
    <property type="match status" value="1"/>
</dbReference>
<evidence type="ECO:0000256" key="3">
    <source>
        <dbReference type="PROSITE-ProRule" id="PRU00023"/>
    </source>
</evidence>
<feature type="repeat" description="ANK" evidence="3">
    <location>
        <begin position="507"/>
        <end position="539"/>
    </location>
</feature>
<feature type="repeat" description="ANK" evidence="3">
    <location>
        <begin position="324"/>
        <end position="356"/>
    </location>
</feature>
<feature type="repeat" description="ANK" evidence="3">
    <location>
        <begin position="638"/>
        <end position="670"/>
    </location>
</feature>
<keyword evidence="1" id="KW-0677">Repeat</keyword>
<dbReference type="Pfam" id="PF00023">
    <property type="entry name" value="Ank"/>
    <property type="match status" value="1"/>
</dbReference>
<name>A0A1Y2BNB1_9FUNG</name>
<dbReference type="InterPro" id="IPR002110">
    <property type="entry name" value="Ankyrin_rpt"/>
</dbReference>
<evidence type="ECO:0000256" key="2">
    <source>
        <dbReference type="ARBA" id="ARBA00023043"/>
    </source>
</evidence>
<dbReference type="Proteomes" id="UP000193920">
    <property type="component" value="Unassembled WGS sequence"/>
</dbReference>
<dbReference type="PROSITE" id="PS50297">
    <property type="entry name" value="ANK_REP_REGION"/>
    <property type="match status" value="6"/>
</dbReference>
<evidence type="ECO:0000313" key="4">
    <source>
        <dbReference type="EMBL" id="ORY36230.1"/>
    </source>
</evidence>
<proteinExistence type="predicted"/>
<dbReference type="PANTHER" id="PTHR24198">
    <property type="entry name" value="ANKYRIN REPEAT AND PROTEIN KINASE DOMAIN-CONTAINING PROTEIN"/>
    <property type="match status" value="1"/>
</dbReference>
<keyword evidence="2 3" id="KW-0040">ANK repeat</keyword>
<comment type="caution">
    <text evidence="4">The sequence shown here is derived from an EMBL/GenBank/DDBJ whole genome shotgun (WGS) entry which is preliminary data.</text>
</comment>
<sequence>MTDIKEFKLFIYENKRNINKINLYINNKKLLLPKLSEETLELVKYSIECKASYSIIKLFINKYEKYNFLKYAVNTHNIDYINLFFKIFTFDNQFILNVIKIFRNYTKDVNDTITKIISQENQKIKIPRSCYAFALENKHYDTINELLEKEITENIIDINNDFDLFYNAVQDDNLEVIKTLIKNCINITQKNIYLPVLKISSEKGYLDIIEYFYESGVDLNAEFNNGFTPLMHAVQHGHLDIVKFLYKHGANLYKKDNNNNTALLLGVRNKRDDIITYLIEEDPAICNKDFNSKKALMIAIKHEFNDIALALLKYYNKIDEKDDNGNSLIHIAIRNGQKDIVYCLIEKGCKLNEIDCCGNTPLIIALKEEIKELIQKKDLTNLKIKLDSPQDISVYSQLLLYWIKNDASLEILNLLLNYVDTLNFFNSIDDKDLECIKLVFKKLIFNNSFVADIIKYIKKYPTEYLSSKSVQNELTDYIYSLAIQNNFDIVKYLLNYETKDSLQEINSKYNLLITAVEKNHLSIVRYLINNGVNVNEENSRHESAVIIAFKKGYISLAKMLLSNEAKVNDQEIIEIVKIAINKNNLKIFECLIENNININNKKDRYNNSPLHLAVKEKKLDCVKYLLENGANINDKNKDGQTPLFIAYDNNDKDTLHTLIRYNANINDTNNDGETLLFLAVKDNDIELVKFLINSDADLNVKDKDGSTPLMIASHERYFQVVRWLVKGGANINERNKYHDTALYYSSPIYGYKKEIYNLLKVRGACE</sequence>
<evidence type="ECO:0000256" key="1">
    <source>
        <dbReference type="ARBA" id="ARBA00022737"/>
    </source>
</evidence>
<evidence type="ECO:0000313" key="5">
    <source>
        <dbReference type="Proteomes" id="UP000193920"/>
    </source>
</evidence>
<dbReference type="OrthoDB" id="539213at2759"/>
<gene>
    <name evidence="4" type="ORF">LY90DRAFT_673069</name>
</gene>
<dbReference type="PROSITE" id="PS50088">
    <property type="entry name" value="ANK_REPEAT"/>
    <property type="match status" value="7"/>
</dbReference>
<dbReference type="PRINTS" id="PR01415">
    <property type="entry name" value="ANKYRIN"/>
</dbReference>
<dbReference type="STRING" id="1754190.A0A1Y2BNB1"/>
<dbReference type="AlphaFoldDB" id="A0A1Y2BNB1"/>
<accession>A0A1Y2BNB1</accession>
<protein>
    <submittedName>
        <fullName evidence="4">Ankyrin</fullName>
    </submittedName>
</protein>
<feature type="repeat" description="ANK" evidence="3">
    <location>
        <begin position="225"/>
        <end position="257"/>
    </location>
</feature>
<keyword evidence="5" id="KW-1185">Reference proteome</keyword>
<dbReference type="SMART" id="SM00248">
    <property type="entry name" value="ANK"/>
    <property type="match status" value="15"/>
</dbReference>
<dbReference type="Pfam" id="PF12796">
    <property type="entry name" value="Ank_2"/>
    <property type="match status" value="5"/>
</dbReference>
<dbReference type="InterPro" id="IPR036770">
    <property type="entry name" value="Ankyrin_rpt-contain_sf"/>
</dbReference>
<feature type="repeat" description="ANK" evidence="3">
    <location>
        <begin position="671"/>
        <end position="703"/>
    </location>
</feature>
<dbReference type="EMBL" id="MCOG01000149">
    <property type="protein sequence ID" value="ORY36230.1"/>
    <property type="molecule type" value="Genomic_DNA"/>
</dbReference>
<feature type="repeat" description="ANK" evidence="3">
    <location>
        <begin position="704"/>
        <end position="736"/>
    </location>
</feature>